<gene>
    <name evidence="5" type="ORF">IB75_17815</name>
</gene>
<dbReference type="GO" id="GO:0004148">
    <property type="term" value="F:dihydrolipoyl dehydrogenase (NADH) activity"/>
    <property type="evidence" value="ECO:0007669"/>
    <property type="project" value="TreeGrafter"/>
</dbReference>
<dbReference type="AlphaFoldDB" id="A0A0E2ZHU2"/>
<comment type="caution">
    <text evidence="5">The sequence shown here is derived from an EMBL/GenBank/DDBJ whole genome shotgun (WGS) entry which is preliminary data.</text>
</comment>
<dbReference type="InterPro" id="IPR050151">
    <property type="entry name" value="Class-I_Pyr_Nuc-Dis_Oxidored"/>
</dbReference>
<accession>A0A0E2ZHU2</accession>
<dbReference type="Pfam" id="PF07992">
    <property type="entry name" value="Pyr_redox_2"/>
    <property type="match status" value="1"/>
</dbReference>
<evidence type="ECO:0000256" key="2">
    <source>
        <dbReference type="ARBA" id="ARBA00022630"/>
    </source>
</evidence>
<dbReference type="PANTHER" id="PTHR22912:SF160">
    <property type="entry name" value="DIHYDROLIPOYL DEHYDROGENASE"/>
    <property type="match status" value="1"/>
</dbReference>
<dbReference type="InterPro" id="IPR023753">
    <property type="entry name" value="FAD/NAD-binding_dom"/>
</dbReference>
<evidence type="ECO:0000256" key="1">
    <source>
        <dbReference type="ARBA" id="ARBA00007532"/>
    </source>
</evidence>
<proteinExistence type="inferred from homology"/>
<comment type="similarity">
    <text evidence="1">Belongs to the class-I pyridine nucleotide-disulfide oxidoreductase family.</text>
</comment>
<feature type="non-terminal residue" evidence="5">
    <location>
        <position position="1"/>
    </location>
</feature>
<organism evidence="5 6">
    <name type="scientific">Nitrosococcus oceani C-27</name>
    <dbReference type="NCBI Taxonomy" id="314279"/>
    <lineage>
        <taxon>Bacteria</taxon>
        <taxon>Pseudomonadati</taxon>
        <taxon>Pseudomonadota</taxon>
        <taxon>Gammaproteobacteria</taxon>
        <taxon>Chromatiales</taxon>
        <taxon>Chromatiaceae</taxon>
        <taxon>Nitrosococcus</taxon>
    </lineage>
</organism>
<dbReference type="EMBL" id="JPGN01000380">
    <property type="protein sequence ID" value="KFI17872.1"/>
    <property type="molecule type" value="Genomic_DNA"/>
</dbReference>
<feature type="non-terminal residue" evidence="5">
    <location>
        <position position="108"/>
    </location>
</feature>
<dbReference type="GO" id="GO:0050660">
    <property type="term" value="F:flavin adenine dinucleotide binding"/>
    <property type="evidence" value="ECO:0007669"/>
    <property type="project" value="TreeGrafter"/>
</dbReference>
<dbReference type="PANTHER" id="PTHR22912">
    <property type="entry name" value="DISULFIDE OXIDOREDUCTASE"/>
    <property type="match status" value="1"/>
</dbReference>
<keyword evidence="2" id="KW-0285">Flavoprotein</keyword>
<evidence type="ECO:0000313" key="5">
    <source>
        <dbReference type="EMBL" id="KFI17872.1"/>
    </source>
</evidence>
<dbReference type="Proteomes" id="UP000028839">
    <property type="component" value="Unassembled WGS sequence"/>
</dbReference>
<evidence type="ECO:0000259" key="4">
    <source>
        <dbReference type="Pfam" id="PF07992"/>
    </source>
</evidence>
<evidence type="ECO:0000256" key="3">
    <source>
        <dbReference type="ARBA" id="ARBA00022827"/>
    </source>
</evidence>
<dbReference type="SUPFAM" id="SSF51905">
    <property type="entry name" value="FAD/NAD(P)-binding domain"/>
    <property type="match status" value="1"/>
</dbReference>
<keyword evidence="3" id="KW-0274">FAD</keyword>
<dbReference type="InterPro" id="IPR036188">
    <property type="entry name" value="FAD/NAD-bd_sf"/>
</dbReference>
<sequence length="108" mass="11529">GCIPSKALLHVAKVIAETKEIEQQGIVFSKPQIAIDKLRTWKESVVGKLTKGLAALAKQRKVEIIQGAGKFVSPNMMEVNTADGIKTVSFDHCIIASGSTAARIPGFP</sequence>
<reference evidence="5 6" key="1">
    <citation type="submission" date="2014-07" db="EMBL/GenBank/DDBJ databases">
        <title>Comparative analysis of Nitrosococcus oceani genome inventories of strains from Pacific and Atlantic gyres.</title>
        <authorList>
            <person name="Lim C.K."/>
            <person name="Wang L."/>
            <person name="Sayavedra-Soto L.A."/>
            <person name="Klotz M.G."/>
        </authorList>
    </citation>
    <scope>NUCLEOTIDE SEQUENCE [LARGE SCALE GENOMIC DNA]</scope>
    <source>
        <strain evidence="5 6">C-27</strain>
    </source>
</reference>
<dbReference type="Gene3D" id="3.50.50.60">
    <property type="entry name" value="FAD/NAD(P)-binding domain"/>
    <property type="match status" value="1"/>
</dbReference>
<feature type="domain" description="FAD/NAD(P)-binding" evidence="4">
    <location>
        <begin position="1"/>
        <end position="105"/>
    </location>
</feature>
<evidence type="ECO:0000313" key="6">
    <source>
        <dbReference type="Proteomes" id="UP000028839"/>
    </source>
</evidence>
<dbReference type="GO" id="GO:0006103">
    <property type="term" value="P:2-oxoglutarate metabolic process"/>
    <property type="evidence" value="ECO:0007669"/>
    <property type="project" value="TreeGrafter"/>
</dbReference>
<protein>
    <submittedName>
        <fullName evidence="5">Dihydrolipoamide dehydrogenase</fullName>
    </submittedName>
</protein>
<name>A0A0E2ZHU2_9GAMM</name>